<organism evidence="2 3">
    <name type="scientific">Kibdelosporangium banguiense</name>
    <dbReference type="NCBI Taxonomy" id="1365924"/>
    <lineage>
        <taxon>Bacteria</taxon>
        <taxon>Bacillati</taxon>
        <taxon>Actinomycetota</taxon>
        <taxon>Actinomycetes</taxon>
        <taxon>Pseudonocardiales</taxon>
        <taxon>Pseudonocardiaceae</taxon>
        <taxon>Kibdelosporangium</taxon>
    </lineage>
</organism>
<sequence>MTRSTTKPNVDATVVHTLAACDWVEKGLPLCLIGDSGIGESHLLIALGTLAAKLVNELIEAACGGP</sequence>
<name>A0ABS4TTU5_9PSEU</name>
<accession>A0ABS4TTU5</accession>
<reference evidence="2 3" key="1">
    <citation type="submission" date="2021-03" db="EMBL/GenBank/DDBJ databases">
        <title>Sequencing the genomes of 1000 actinobacteria strains.</title>
        <authorList>
            <person name="Klenk H.-P."/>
        </authorList>
    </citation>
    <scope>NUCLEOTIDE SEQUENCE [LARGE SCALE GENOMIC DNA]</scope>
    <source>
        <strain evidence="2 3">DSM 46670</strain>
    </source>
</reference>
<protein>
    <submittedName>
        <fullName evidence="2">DNA replication protein DnaC</fullName>
    </submittedName>
</protein>
<feature type="domain" description="IstB-like ATP-binding" evidence="1">
    <location>
        <begin position="7"/>
        <end position="52"/>
    </location>
</feature>
<keyword evidence="3" id="KW-1185">Reference proteome</keyword>
<gene>
    <name evidence="2" type="ORF">JOF56_008211</name>
</gene>
<dbReference type="Pfam" id="PF01695">
    <property type="entry name" value="IstB_IS21"/>
    <property type="match status" value="1"/>
</dbReference>
<dbReference type="Proteomes" id="UP001519332">
    <property type="component" value="Unassembled WGS sequence"/>
</dbReference>
<proteinExistence type="predicted"/>
<dbReference type="EMBL" id="JAGINW010000001">
    <property type="protein sequence ID" value="MBP2327826.1"/>
    <property type="molecule type" value="Genomic_DNA"/>
</dbReference>
<evidence type="ECO:0000313" key="2">
    <source>
        <dbReference type="EMBL" id="MBP2327826.1"/>
    </source>
</evidence>
<evidence type="ECO:0000259" key="1">
    <source>
        <dbReference type="Pfam" id="PF01695"/>
    </source>
</evidence>
<comment type="caution">
    <text evidence="2">The sequence shown here is derived from an EMBL/GenBank/DDBJ whole genome shotgun (WGS) entry which is preliminary data.</text>
</comment>
<dbReference type="RefSeq" id="WP_281065558.1">
    <property type="nucleotide sequence ID" value="NZ_JAGINW010000001.1"/>
</dbReference>
<evidence type="ECO:0000313" key="3">
    <source>
        <dbReference type="Proteomes" id="UP001519332"/>
    </source>
</evidence>
<dbReference type="InterPro" id="IPR002611">
    <property type="entry name" value="IstB_ATP-bd"/>
</dbReference>